<protein>
    <submittedName>
        <fullName evidence="5">Tetratricopeptide repeat protein</fullName>
    </submittedName>
</protein>
<feature type="signal peptide" evidence="4">
    <location>
        <begin position="1"/>
        <end position="20"/>
    </location>
</feature>
<reference evidence="5" key="2">
    <citation type="submission" date="2021-04" db="EMBL/GenBank/DDBJ databases">
        <authorList>
            <person name="Gilroy R."/>
        </authorList>
    </citation>
    <scope>NUCLEOTIDE SEQUENCE</scope>
    <source>
        <strain evidence="5">CHK185-5351</strain>
    </source>
</reference>
<evidence type="ECO:0000256" key="3">
    <source>
        <dbReference type="PROSITE-ProRule" id="PRU00339"/>
    </source>
</evidence>
<feature type="repeat" description="TPR" evidence="3">
    <location>
        <begin position="129"/>
        <end position="162"/>
    </location>
</feature>
<evidence type="ECO:0000256" key="1">
    <source>
        <dbReference type="ARBA" id="ARBA00022737"/>
    </source>
</evidence>
<reference evidence="5" key="1">
    <citation type="journal article" date="2021" name="PeerJ">
        <title>Extensive microbial diversity within the chicken gut microbiome revealed by metagenomics and culture.</title>
        <authorList>
            <person name="Gilroy R."/>
            <person name="Ravi A."/>
            <person name="Getino M."/>
            <person name="Pursley I."/>
            <person name="Horton D.L."/>
            <person name="Alikhan N.F."/>
            <person name="Baker D."/>
            <person name="Gharbi K."/>
            <person name="Hall N."/>
            <person name="Watson M."/>
            <person name="Adriaenssens E.M."/>
            <person name="Foster-Nyarko E."/>
            <person name="Jarju S."/>
            <person name="Secka A."/>
            <person name="Antonio M."/>
            <person name="Oren A."/>
            <person name="Chaudhuri R.R."/>
            <person name="La Ragione R."/>
            <person name="Hildebrand F."/>
            <person name="Pallen M.J."/>
        </authorList>
    </citation>
    <scope>NUCLEOTIDE SEQUENCE</scope>
    <source>
        <strain evidence="5">CHK185-5351</strain>
    </source>
</reference>
<feature type="repeat" description="TPR" evidence="3">
    <location>
        <begin position="57"/>
        <end position="90"/>
    </location>
</feature>
<dbReference type="PROSITE" id="PS51257">
    <property type="entry name" value="PROKAR_LIPOPROTEIN"/>
    <property type="match status" value="1"/>
</dbReference>
<dbReference type="Gene3D" id="1.25.40.10">
    <property type="entry name" value="Tetratricopeptide repeat domain"/>
    <property type="match status" value="3"/>
</dbReference>
<dbReference type="SUPFAM" id="SSF48452">
    <property type="entry name" value="TPR-like"/>
    <property type="match status" value="1"/>
</dbReference>
<dbReference type="EMBL" id="DWWU01000039">
    <property type="protein sequence ID" value="HJC16079.1"/>
    <property type="molecule type" value="Genomic_DNA"/>
</dbReference>
<dbReference type="PANTHER" id="PTHR44186">
    <property type="match status" value="1"/>
</dbReference>
<comment type="caution">
    <text evidence="5">The sequence shown here is derived from an EMBL/GenBank/DDBJ whole genome shotgun (WGS) entry which is preliminary data.</text>
</comment>
<keyword evidence="4" id="KW-0732">Signal</keyword>
<name>A0A9D2SNV0_9FIRM</name>
<dbReference type="SUPFAM" id="SSF81901">
    <property type="entry name" value="HCP-like"/>
    <property type="match status" value="1"/>
</dbReference>
<dbReference type="AlphaFoldDB" id="A0A9D2SNV0"/>
<keyword evidence="2 3" id="KW-0802">TPR repeat</keyword>
<evidence type="ECO:0000313" key="6">
    <source>
        <dbReference type="Proteomes" id="UP000823849"/>
    </source>
</evidence>
<dbReference type="Proteomes" id="UP000823849">
    <property type="component" value="Unassembled WGS sequence"/>
</dbReference>
<dbReference type="InterPro" id="IPR011990">
    <property type="entry name" value="TPR-like_helical_dom_sf"/>
</dbReference>
<sequence>MRKVLLLAACLLTFSLSGCGKEQSELYDKGMEAMEQQDYVTAIGMFQGAVEAGERLAESYRAVGIAYLESSEYEKAAEAFQNSRDAMEHKHEAFQKDVMFYQAQALQLAGNTDDALSVYDQMEEEFPDGDVYFSRGCLYLKRKEYDNARADFEKASEEDRSYRMCLNIYQMYQDSSMKADGDSFLEKAAGISPRDAEDYYELGCVYYYLEDTEKAREALETAREEGSTEALSMLGNIYLSQNDTASAREVFEQALGGDQEAAAQNGLALCDIAEGSYDSALEHIESGLSAAGEQDRENLLYNQIVVYEKKLDFAQAKTLMAAFLEEFPDNEDAIRENQFLQSR</sequence>
<dbReference type="SMART" id="SM00028">
    <property type="entry name" value="TPR"/>
    <property type="match status" value="4"/>
</dbReference>
<dbReference type="PROSITE" id="PS50005">
    <property type="entry name" value="TPR"/>
    <property type="match status" value="3"/>
</dbReference>
<dbReference type="Pfam" id="PF13432">
    <property type="entry name" value="TPR_16"/>
    <property type="match status" value="3"/>
</dbReference>
<evidence type="ECO:0000256" key="4">
    <source>
        <dbReference type="SAM" id="SignalP"/>
    </source>
</evidence>
<feature type="repeat" description="TPR" evidence="3">
    <location>
        <begin position="228"/>
        <end position="261"/>
    </location>
</feature>
<evidence type="ECO:0000256" key="2">
    <source>
        <dbReference type="ARBA" id="ARBA00022803"/>
    </source>
</evidence>
<dbReference type="PANTHER" id="PTHR44186:SF1">
    <property type="entry name" value="BARDET-BIEDL SYNDROME 4 PROTEIN"/>
    <property type="match status" value="1"/>
</dbReference>
<proteinExistence type="predicted"/>
<gene>
    <name evidence="5" type="ORF">H9705_09755</name>
</gene>
<feature type="chain" id="PRO_5038758238" evidence="4">
    <location>
        <begin position="21"/>
        <end position="343"/>
    </location>
</feature>
<evidence type="ECO:0000313" key="5">
    <source>
        <dbReference type="EMBL" id="HJC16079.1"/>
    </source>
</evidence>
<dbReference type="InterPro" id="IPR019734">
    <property type="entry name" value="TPR_rpt"/>
</dbReference>
<organism evidence="5 6">
    <name type="scientific">Candidatus Fusicatenibacter intestinigallinarum</name>
    <dbReference type="NCBI Taxonomy" id="2838598"/>
    <lineage>
        <taxon>Bacteria</taxon>
        <taxon>Bacillati</taxon>
        <taxon>Bacillota</taxon>
        <taxon>Clostridia</taxon>
        <taxon>Lachnospirales</taxon>
        <taxon>Lachnospiraceae</taxon>
        <taxon>Fusicatenibacter</taxon>
    </lineage>
</organism>
<keyword evidence="1" id="KW-0677">Repeat</keyword>
<dbReference type="Pfam" id="PF13174">
    <property type="entry name" value="TPR_6"/>
    <property type="match status" value="1"/>
</dbReference>
<accession>A0A9D2SNV0</accession>